<dbReference type="InterPro" id="IPR052901">
    <property type="entry name" value="Bact_TGase-like"/>
</dbReference>
<keyword evidence="2" id="KW-0472">Membrane</keyword>
<comment type="caution">
    <text evidence="4">The sequence shown here is derived from an EMBL/GenBank/DDBJ whole genome shotgun (WGS) entry which is preliminary data.</text>
</comment>
<evidence type="ECO:0000313" key="5">
    <source>
        <dbReference type="Proteomes" id="UP000297403"/>
    </source>
</evidence>
<keyword evidence="2" id="KW-0812">Transmembrane</keyword>
<accession>A0AAQ2C7G9</accession>
<keyword evidence="5" id="KW-1185">Reference proteome</keyword>
<dbReference type="SUPFAM" id="SSF54001">
    <property type="entry name" value="Cysteine proteinases"/>
    <property type="match status" value="1"/>
</dbReference>
<feature type="transmembrane region" description="Helical" evidence="2">
    <location>
        <begin position="634"/>
        <end position="664"/>
    </location>
</feature>
<keyword evidence="2" id="KW-1133">Transmembrane helix</keyword>
<gene>
    <name evidence="4" type="ORF">E3O49_05075</name>
</gene>
<feature type="transmembrane region" description="Helical" evidence="2">
    <location>
        <begin position="139"/>
        <end position="159"/>
    </location>
</feature>
<dbReference type="EMBL" id="SOFY01000021">
    <property type="protein sequence ID" value="TFC50131.1"/>
    <property type="molecule type" value="Genomic_DNA"/>
</dbReference>
<evidence type="ECO:0000256" key="2">
    <source>
        <dbReference type="SAM" id="Phobius"/>
    </source>
</evidence>
<evidence type="ECO:0000313" key="4">
    <source>
        <dbReference type="EMBL" id="TFC50131.1"/>
    </source>
</evidence>
<dbReference type="Pfam" id="PF01841">
    <property type="entry name" value="Transglut_core"/>
    <property type="match status" value="1"/>
</dbReference>
<feature type="transmembrane region" description="Helical" evidence="2">
    <location>
        <begin position="188"/>
        <end position="207"/>
    </location>
</feature>
<evidence type="ECO:0000259" key="3">
    <source>
        <dbReference type="SMART" id="SM00460"/>
    </source>
</evidence>
<sequence length="800" mass="83467">MSARAAVRAAVRSGARSARPGWRFTVGNTVGLLLATAAAATALWPVYRSREFVVLVGVTFALGAVTAILGAVFRWPAWLVALATIAVYVIAGVPLAIPGQAVRGILPTGTGLLELVSATALSWKQLVTIVLPVGSYQTLLVPAFILVLLSTVIGLSVALRARIGELGALAPAALFIAGIGLGPTVPSAPIATGLALFVVLLFWLLWFRAVRRGAVVRLVAQQSRRTTASTADRRFAAVRGLVGASVIVAVAVAAGTAAAIALPASAPRDVLRARVQQPFDPRDYPSPLSEFRSYLQPARAEAALLEVAGLPEGGRLRLATLDGYDGVVYSVGSEQVSSASGSFTRLPDRLDQSRIDGDQVTLAVTIDGYTGVWVPGAGQLERIRFSGPTSSARSDSFFYNDNSGTAAVLTGLARGDSYRSVGVVPRSPDALAGLRPGPAVLPPLSVLPDELEQALAGYVNAEDAPGVQLQSMLDGLRADGYVSHGVGADEPVSRSGHGADRISQLFTDQPMLGDAEQYSVAAALMARRLGFPARVVVGFVPRSGDGAGADATGTVTVVGSDLSAWIEVQSTTGWVTLDPNPPLRDIPAKQPDDPTVVSRPQTVVPPAIPEIAEQRDPAPPENSVEDPPAPLSPFLAFLLAAAKVAGWSLLGLAVVLSPFLLIIAAKARRRRLRRTRPAPLDRIRGGWREFADAALDHGISVPAGATRTELARTVGGMRPLVFAAAVDRAVFAPDRPGSATADEVWLLVAEHRRDLNAGKKRLARLRALVSLRSLGRYAGGASVRRSAPRGGGRGPGGVGS</sequence>
<dbReference type="PANTHER" id="PTHR42736">
    <property type="entry name" value="PROTEIN-GLUTAMINE GAMMA-GLUTAMYLTRANSFERASE"/>
    <property type="match status" value="1"/>
</dbReference>
<feature type="compositionally biased region" description="Gly residues" evidence="1">
    <location>
        <begin position="789"/>
        <end position="800"/>
    </location>
</feature>
<name>A0AAQ2C7G9_9MICO</name>
<dbReference type="RefSeq" id="WP_134451093.1">
    <property type="nucleotide sequence ID" value="NZ_SOFY01000021.1"/>
</dbReference>
<protein>
    <submittedName>
        <fullName evidence="4">Transglutaminase domain-containing protein</fullName>
    </submittedName>
</protein>
<feature type="transmembrane region" description="Helical" evidence="2">
    <location>
        <begin position="166"/>
        <end position="182"/>
    </location>
</feature>
<dbReference type="SMART" id="SM00460">
    <property type="entry name" value="TGc"/>
    <property type="match status" value="1"/>
</dbReference>
<feature type="transmembrane region" description="Helical" evidence="2">
    <location>
        <begin position="52"/>
        <end position="73"/>
    </location>
</feature>
<dbReference type="AlphaFoldDB" id="A0AAQ2C7G9"/>
<dbReference type="InterPro" id="IPR038765">
    <property type="entry name" value="Papain-like_cys_pep_sf"/>
</dbReference>
<dbReference type="PANTHER" id="PTHR42736:SF1">
    <property type="entry name" value="PROTEIN-GLUTAMINE GAMMA-GLUTAMYLTRANSFERASE"/>
    <property type="match status" value="1"/>
</dbReference>
<dbReference type="Gene3D" id="3.10.620.30">
    <property type="match status" value="1"/>
</dbReference>
<organism evidence="4 5">
    <name type="scientific">Cryobacterium shii</name>
    <dbReference type="NCBI Taxonomy" id="1259235"/>
    <lineage>
        <taxon>Bacteria</taxon>
        <taxon>Bacillati</taxon>
        <taxon>Actinomycetota</taxon>
        <taxon>Actinomycetes</taxon>
        <taxon>Micrococcales</taxon>
        <taxon>Microbacteriaceae</taxon>
        <taxon>Cryobacterium</taxon>
    </lineage>
</organism>
<feature type="transmembrane region" description="Helical" evidence="2">
    <location>
        <begin position="78"/>
        <end position="97"/>
    </location>
</feature>
<feature type="transmembrane region" description="Helical" evidence="2">
    <location>
        <begin position="241"/>
        <end position="262"/>
    </location>
</feature>
<feature type="transmembrane region" description="Helical" evidence="2">
    <location>
        <begin position="21"/>
        <end position="46"/>
    </location>
</feature>
<feature type="region of interest" description="Disordered" evidence="1">
    <location>
        <begin position="781"/>
        <end position="800"/>
    </location>
</feature>
<reference evidence="4 5" key="1">
    <citation type="submission" date="2019-03" db="EMBL/GenBank/DDBJ databases">
        <title>Genomics of glacier-inhabiting Cryobacterium strains.</title>
        <authorList>
            <person name="Liu Q."/>
            <person name="Xin Y.-H."/>
        </authorList>
    </citation>
    <scope>NUCLEOTIDE SEQUENCE [LARGE SCALE GENOMIC DNA]</scope>
    <source>
        <strain evidence="5">TMT1-22</strain>
    </source>
</reference>
<dbReference type="Proteomes" id="UP000297403">
    <property type="component" value="Unassembled WGS sequence"/>
</dbReference>
<feature type="domain" description="Transglutaminase-like" evidence="3">
    <location>
        <begin position="506"/>
        <end position="581"/>
    </location>
</feature>
<dbReference type="InterPro" id="IPR002931">
    <property type="entry name" value="Transglutaminase-like"/>
</dbReference>
<proteinExistence type="predicted"/>
<dbReference type="InterPro" id="IPR021878">
    <property type="entry name" value="TgpA_N"/>
</dbReference>
<dbReference type="Pfam" id="PF11992">
    <property type="entry name" value="TgpA_N"/>
    <property type="match status" value="1"/>
</dbReference>
<evidence type="ECO:0000256" key="1">
    <source>
        <dbReference type="SAM" id="MobiDB-lite"/>
    </source>
</evidence>